<reference evidence="2 3" key="1">
    <citation type="submission" date="2015-06" db="EMBL/GenBank/DDBJ databases">
        <title>Survival trade-offs in plant roots during colonization by closely related pathogenic and mutualistic fungi.</title>
        <authorList>
            <person name="Hacquard S."/>
            <person name="Kracher B."/>
            <person name="Hiruma K."/>
            <person name="Weinman A."/>
            <person name="Muench P."/>
            <person name="Garrido Oter R."/>
            <person name="Ver Loren van Themaat E."/>
            <person name="Dallerey J.-F."/>
            <person name="Damm U."/>
            <person name="Henrissat B."/>
            <person name="Lespinet O."/>
            <person name="Thon M."/>
            <person name="Kemen E."/>
            <person name="McHardy A.C."/>
            <person name="Schulze-Lefert P."/>
            <person name="O'Connell R.J."/>
        </authorList>
    </citation>
    <scope>NUCLEOTIDE SEQUENCE [LARGE SCALE GENOMIC DNA]</scope>
    <source>
        <strain evidence="2 3">0861</strain>
    </source>
</reference>
<name>A0A166TWQ0_9PEZI</name>
<feature type="compositionally biased region" description="Low complexity" evidence="1">
    <location>
        <begin position="158"/>
        <end position="198"/>
    </location>
</feature>
<comment type="caution">
    <text evidence="2">The sequence shown here is derived from an EMBL/GenBank/DDBJ whole genome shotgun (WGS) entry which is preliminary data.</text>
</comment>
<dbReference type="Proteomes" id="UP000076552">
    <property type="component" value="Unassembled WGS sequence"/>
</dbReference>
<evidence type="ECO:0000256" key="1">
    <source>
        <dbReference type="SAM" id="MobiDB-lite"/>
    </source>
</evidence>
<accession>A0A166TWQ0</accession>
<organism evidence="2 3">
    <name type="scientific">Colletotrichum tofieldiae</name>
    <dbReference type="NCBI Taxonomy" id="708197"/>
    <lineage>
        <taxon>Eukaryota</taxon>
        <taxon>Fungi</taxon>
        <taxon>Dikarya</taxon>
        <taxon>Ascomycota</taxon>
        <taxon>Pezizomycotina</taxon>
        <taxon>Sordariomycetes</taxon>
        <taxon>Hypocreomycetidae</taxon>
        <taxon>Glomerellales</taxon>
        <taxon>Glomerellaceae</taxon>
        <taxon>Colletotrichum</taxon>
        <taxon>Colletotrichum spaethianum species complex</taxon>
    </lineage>
</organism>
<protein>
    <submittedName>
        <fullName evidence="2">Heterokaryon incompatibility protein</fullName>
    </submittedName>
</protein>
<dbReference type="EMBL" id="LFIV01000056">
    <property type="protein sequence ID" value="KZL72604.1"/>
    <property type="molecule type" value="Genomic_DNA"/>
</dbReference>
<dbReference type="STRING" id="708197.A0A166TWQ0"/>
<gene>
    <name evidence="2" type="ORF">CT0861_12786</name>
</gene>
<dbReference type="AlphaFoldDB" id="A0A166TWQ0"/>
<evidence type="ECO:0000313" key="2">
    <source>
        <dbReference type="EMBL" id="KZL72604.1"/>
    </source>
</evidence>
<proteinExistence type="predicted"/>
<evidence type="ECO:0000313" key="3">
    <source>
        <dbReference type="Proteomes" id="UP000076552"/>
    </source>
</evidence>
<feature type="region of interest" description="Disordered" evidence="1">
    <location>
        <begin position="156"/>
        <end position="218"/>
    </location>
</feature>
<sequence>MRNSIFQSPRWHFAPLMFLASAATATTISIGDASLSLSNFQLITELSVPLGCLLAYNNPIQGCEATDFDSTRTCSAKLQVNTLLGQALAGNLVNLLCGATNQPTSSPVQTIKPSTTTRRQAAAAAAAAATIFYLGRSTSTVYYLCHSASTTNYNIDDSNSNANSASPSSSTTTVDHSSAAGRHSGTAAAAASANNHCHFNNHDRKSTSTSEHFYKASG</sequence>
<keyword evidence="3" id="KW-1185">Reference proteome</keyword>